<name>A0A1F8EK02_9BACT</name>
<organism evidence="1 2">
    <name type="scientific">Candidatus Yanofskybacteria bacterium RIFCSPHIGHO2_01_FULL_41_53</name>
    <dbReference type="NCBI Taxonomy" id="1802663"/>
    <lineage>
        <taxon>Bacteria</taxon>
        <taxon>Candidatus Yanofskyibacteriota</taxon>
    </lineage>
</organism>
<evidence type="ECO:0000313" key="1">
    <source>
        <dbReference type="EMBL" id="OGN01174.1"/>
    </source>
</evidence>
<gene>
    <name evidence="1" type="ORF">A2650_05175</name>
</gene>
<comment type="caution">
    <text evidence="1">The sequence shown here is derived from an EMBL/GenBank/DDBJ whole genome shotgun (WGS) entry which is preliminary data.</text>
</comment>
<evidence type="ECO:0000313" key="2">
    <source>
        <dbReference type="Proteomes" id="UP000177117"/>
    </source>
</evidence>
<dbReference type="Proteomes" id="UP000177117">
    <property type="component" value="Unassembled WGS sequence"/>
</dbReference>
<accession>A0A1F8EK02</accession>
<proteinExistence type="predicted"/>
<reference evidence="1 2" key="1">
    <citation type="journal article" date="2016" name="Nat. Commun.">
        <title>Thousands of microbial genomes shed light on interconnected biogeochemical processes in an aquifer system.</title>
        <authorList>
            <person name="Anantharaman K."/>
            <person name="Brown C.T."/>
            <person name="Hug L.A."/>
            <person name="Sharon I."/>
            <person name="Castelle C.J."/>
            <person name="Probst A.J."/>
            <person name="Thomas B.C."/>
            <person name="Singh A."/>
            <person name="Wilkins M.J."/>
            <person name="Karaoz U."/>
            <person name="Brodie E.L."/>
            <person name="Williams K.H."/>
            <person name="Hubbard S.S."/>
            <person name="Banfield J.F."/>
        </authorList>
    </citation>
    <scope>NUCLEOTIDE SEQUENCE [LARGE SCALE GENOMIC DNA]</scope>
</reference>
<protein>
    <submittedName>
        <fullName evidence="1">Uncharacterized protein</fullName>
    </submittedName>
</protein>
<dbReference type="AlphaFoldDB" id="A0A1F8EK02"/>
<sequence length="85" mass="9352">MKLILTVKNQKEATLKLKEGNLVIDEETLTIGQGFDTLLITAIDNILAESKINKLCLRRFEISGKILPGTVLGMLIKTVKSALEV</sequence>
<dbReference type="EMBL" id="MGJD01000009">
    <property type="protein sequence ID" value="OGN01174.1"/>
    <property type="molecule type" value="Genomic_DNA"/>
</dbReference>